<protein>
    <submittedName>
        <fullName evidence="3">Uncharacterized protein</fullName>
    </submittedName>
</protein>
<feature type="domain" description="GFO/IDH/MocA-like oxidoreductase" evidence="2">
    <location>
        <begin position="136"/>
        <end position="243"/>
    </location>
</feature>
<proteinExistence type="predicted"/>
<dbReference type="PANTHER" id="PTHR43377">
    <property type="entry name" value="BILIVERDIN REDUCTASE A"/>
    <property type="match status" value="1"/>
</dbReference>
<evidence type="ECO:0000259" key="2">
    <source>
        <dbReference type="Pfam" id="PF22725"/>
    </source>
</evidence>
<dbReference type="Proteomes" id="UP000053352">
    <property type="component" value="Unassembled WGS sequence"/>
</dbReference>
<sequence length="355" mass="38429">MAVRVAVVGAGYMGSAHARVLSRIAREHPGLVELAYIVDVDRGRAGLAAARYGGRPLERVGELPRDSVDLAIVAVPTRHHYRVAVELLERGVRGLLVEKPLAASLEEAARLVEAVEEAGAWAAVGHVERFNPAVWALHRLAARGLIGEPLTLVARRVGPFAPRAGDTDVVYDLGVHEADNALALALEAPVVVRAYTLGRIVSGLNDYALLVLGFTWGYASLEVNRITPFKQRLLYLTGSRGTATLDYMAQELRLYTELGETRVRVEKEEPLYLEDLHALAALQQGRSPLVDIHQGLAAMLVCAAGLEAAVRGRDLALEETSAYRDHGQLLARALEGYRRYREAVEACSGPRGCAG</sequence>
<dbReference type="InterPro" id="IPR036291">
    <property type="entry name" value="NAD(P)-bd_dom_sf"/>
</dbReference>
<dbReference type="AlphaFoldDB" id="A0A0V8RRX2"/>
<dbReference type="Pfam" id="PF01408">
    <property type="entry name" value="GFO_IDH_MocA"/>
    <property type="match status" value="1"/>
</dbReference>
<dbReference type="GO" id="GO:0000166">
    <property type="term" value="F:nucleotide binding"/>
    <property type="evidence" value="ECO:0007669"/>
    <property type="project" value="InterPro"/>
</dbReference>
<reference evidence="3 4" key="1">
    <citation type="submission" date="2015-11" db="EMBL/GenBank/DDBJ databases">
        <title>Genome sequence of Pyrodictium occultum PL-19, a marine hyperthermophilic archaeon isolated from Volcano, Italy.</title>
        <authorList>
            <person name="Utturkar S."/>
            <person name="Huber H."/>
            <person name="Leptihn S."/>
            <person name="Brown S."/>
            <person name="Stetter K.O."/>
            <person name="Podar M."/>
        </authorList>
    </citation>
    <scope>NUCLEOTIDE SEQUENCE [LARGE SCALE GENOMIC DNA]</scope>
    <source>
        <strain evidence="3 4">PL-19</strain>
    </source>
</reference>
<dbReference type="RefSeq" id="WP_058371548.1">
    <property type="nucleotide sequence ID" value="NZ_LNTB01000002.1"/>
</dbReference>
<dbReference type="STRING" id="2309.CF15_08385"/>
<dbReference type="InterPro" id="IPR055170">
    <property type="entry name" value="GFO_IDH_MocA-like_dom"/>
</dbReference>
<accession>A0A0V8RRX2</accession>
<dbReference type="PANTHER" id="PTHR43377:SF1">
    <property type="entry name" value="BILIVERDIN REDUCTASE A"/>
    <property type="match status" value="1"/>
</dbReference>
<organism evidence="3 4">
    <name type="scientific">Pyrodictium occultum</name>
    <dbReference type="NCBI Taxonomy" id="2309"/>
    <lineage>
        <taxon>Archaea</taxon>
        <taxon>Thermoproteota</taxon>
        <taxon>Thermoprotei</taxon>
        <taxon>Desulfurococcales</taxon>
        <taxon>Pyrodictiaceae</taxon>
        <taxon>Pyrodictium</taxon>
    </lineage>
</organism>
<feature type="domain" description="Gfo/Idh/MocA-like oxidoreductase N-terminal" evidence="1">
    <location>
        <begin position="3"/>
        <end position="126"/>
    </location>
</feature>
<dbReference type="OrthoDB" id="25239at2157"/>
<keyword evidence="4" id="KW-1185">Reference proteome</keyword>
<dbReference type="InterPro" id="IPR051450">
    <property type="entry name" value="Gfo/Idh/MocA_Oxidoreductases"/>
</dbReference>
<comment type="caution">
    <text evidence="3">The sequence shown here is derived from an EMBL/GenBank/DDBJ whole genome shotgun (WGS) entry which is preliminary data.</text>
</comment>
<dbReference type="EMBL" id="LNTB01000002">
    <property type="protein sequence ID" value="KSW10782.1"/>
    <property type="molecule type" value="Genomic_DNA"/>
</dbReference>
<name>A0A0V8RRX2_PYROC</name>
<dbReference type="Gene3D" id="3.40.50.720">
    <property type="entry name" value="NAD(P)-binding Rossmann-like Domain"/>
    <property type="match status" value="1"/>
</dbReference>
<evidence type="ECO:0000313" key="3">
    <source>
        <dbReference type="EMBL" id="KSW10782.1"/>
    </source>
</evidence>
<dbReference type="Gene3D" id="3.30.360.10">
    <property type="entry name" value="Dihydrodipicolinate Reductase, domain 2"/>
    <property type="match status" value="1"/>
</dbReference>
<dbReference type="SUPFAM" id="SSF51735">
    <property type="entry name" value="NAD(P)-binding Rossmann-fold domains"/>
    <property type="match status" value="1"/>
</dbReference>
<evidence type="ECO:0000313" key="4">
    <source>
        <dbReference type="Proteomes" id="UP000053352"/>
    </source>
</evidence>
<dbReference type="InterPro" id="IPR000683">
    <property type="entry name" value="Gfo/Idh/MocA-like_OxRdtase_N"/>
</dbReference>
<dbReference type="Pfam" id="PF22725">
    <property type="entry name" value="GFO_IDH_MocA_C3"/>
    <property type="match status" value="1"/>
</dbReference>
<dbReference type="SUPFAM" id="SSF55347">
    <property type="entry name" value="Glyceraldehyde-3-phosphate dehydrogenase-like, C-terminal domain"/>
    <property type="match status" value="1"/>
</dbReference>
<evidence type="ECO:0000259" key="1">
    <source>
        <dbReference type="Pfam" id="PF01408"/>
    </source>
</evidence>
<gene>
    <name evidence="3" type="ORF">CF15_08385</name>
</gene>